<dbReference type="PANTHER" id="PTHR24220">
    <property type="entry name" value="IMPORT ATP-BINDING PROTEIN"/>
    <property type="match status" value="1"/>
</dbReference>
<dbReference type="InterPro" id="IPR017911">
    <property type="entry name" value="MacB-like_ATP-bd"/>
</dbReference>
<dbReference type="HOGENOM" id="CLU_000604_1_22_5"/>
<dbReference type="Pfam" id="PF00005">
    <property type="entry name" value="ABC_tran"/>
    <property type="match status" value="1"/>
</dbReference>
<comment type="similarity">
    <text evidence="5">Belongs to the ABC transporter superfamily. Macrolide exporter (TC 3.A.1.122) family.</text>
</comment>
<dbReference type="RefSeq" id="WP_020952429.1">
    <property type="nucleotide sequence ID" value="NC_022049.1"/>
</dbReference>
<dbReference type="PROSITE" id="PS00211">
    <property type="entry name" value="ABC_TRANSPORTER_1"/>
    <property type="match status" value="1"/>
</dbReference>
<dbReference type="GO" id="GO:0005524">
    <property type="term" value="F:ATP binding"/>
    <property type="evidence" value="ECO:0007669"/>
    <property type="project" value="UniProtKB-KW"/>
</dbReference>
<dbReference type="GO" id="GO:0016887">
    <property type="term" value="F:ATP hydrolysis activity"/>
    <property type="evidence" value="ECO:0007669"/>
    <property type="project" value="InterPro"/>
</dbReference>
<evidence type="ECO:0000313" key="7">
    <source>
        <dbReference type="EMBL" id="AGT10945.1"/>
    </source>
</evidence>
<dbReference type="PROSITE" id="PS50893">
    <property type="entry name" value="ABC_TRANSPORTER_2"/>
    <property type="match status" value="1"/>
</dbReference>
<gene>
    <name evidence="7" type="ORF">JCM7686_pAMI4p255</name>
</gene>
<accession>S5Y5F2</accession>
<dbReference type="FunFam" id="3.40.50.300:FF:000032">
    <property type="entry name" value="Export ABC transporter ATP-binding protein"/>
    <property type="match status" value="1"/>
</dbReference>
<sequence>MDANGLGAFASVQDVTKTYFKGKIRVPVLNHISFEVQPGEVLAIMGTSGSGKTTLLNLLGGIDRPDTGRIQVAGSNLTALGDGALARWRSRNVGFIFQFYNLLPALSAARNVELPLLLSSLNASERRSRVMEALNLVGLSDRAEHRPEELSGGQQQRVAIARALVAEGDLLLCDEPTGDLDRESSIQVMDLFRVLNQEFGKTIVMATHDADVANCAHRTMHLTRAESSS</sequence>
<dbReference type="PANTHER" id="PTHR24220:SF452">
    <property type="entry name" value="ABC TRANSPORTER ATP-BINDING PROTEIN"/>
    <property type="match status" value="1"/>
</dbReference>
<geneLocation type="plasmid" evidence="7 8">
    <name>pAMI4</name>
</geneLocation>
<dbReference type="GO" id="GO:0098796">
    <property type="term" value="C:membrane protein complex"/>
    <property type="evidence" value="ECO:0007669"/>
    <property type="project" value="UniProtKB-ARBA"/>
</dbReference>
<keyword evidence="1" id="KW-0813">Transport</keyword>
<keyword evidence="2" id="KW-1003">Cell membrane</keyword>
<dbReference type="EMBL" id="CP006652">
    <property type="protein sequence ID" value="AGT10945.1"/>
    <property type="molecule type" value="Genomic_DNA"/>
</dbReference>
<evidence type="ECO:0000256" key="4">
    <source>
        <dbReference type="ARBA" id="ARBA00022840"/>
    </source>
</evidence>
<evidence type="ECO:0000256" key="2">
    <source>
        <dbReference type="ARBA" id="ARBA00022519"/>
    </source>
</evidence>
<keyword evidence="8" id="KW-1185">Reference proteome</keyword>
<dbReference type="Gene3D" id="3.40.50.300">
    <property type="entry name" value="P-loop containing nucleotide triphosphate hydrolases"/>
    <property type="match status" value="1"/>
</dbReference>
<dbReference type="InterPro" id="IPR003439">
    <property type="entry name" value="ABC_transporter-like_ATP-bd"/>
</dbReference>
<reference evidence="7 8" key="1">
    <citation type="journal article" date="2014" name="BMC Genomics">
        <title>Architecture and functions of a multipartite genome of the methylotrophic bacterium Paracoccus aminophilus JCM 7686, containing primary and secondary chromids.</title>
        <authorList>
            <person name="Dziewit L."/>
            <person name="Czarnecki J."/>
            <person name="Wibberg D."/>
            <person name="Radlinska M."/>
            <person name="Mrozek P."/>
            <person name="Szymczak M."/>
            <person name="Schluter A."/>
            <person name="Puhler A."/>
            <person name="Bartosik D."/>
        </authorList>
    </citation>
    <scope>NUCLEOTIDE SEQUENCE [LARGE SCALE GENOMIC DNA]</scope>
    <source>
        <strain evidence="7">JCM 7686</strain>
        <plasmid evidence="8">Plasmid pAMI4</plasmid>
    </source>
</reference>
<evidence type="ECO:0000259" key="6">
    <source>
        <dbReference type="PROSITE" id="PS50893"/>
    </source>
</evidence>
<keyword evidence="2" id="KW-0997">Cell inner membrane</keyword>
<organism evidence="7 8">
    <name type="scientific">Paracoccus aminophilus JCM 7686</name>
    <dbReference type="NCBI Taxonomy" id="1367847"/>
    <lineage>
        <taxon>Bacteria</taxon>
        <taxon>Pseudomonadati</taxon>
        <taxon>Pseudomonadota</taxon>
        <taxon>Alphaproteobacteria</taxon>
        <taxon>Rhodobacterales</taxon>
        <taxon>Paracoccaceae</taxon>
        <taxon>Paracoccus</taxon>
    </lineage>
</organism>
<keyword evidence="4 7" id="KW-0067">ATP-binding</keyword>
<dbReference type="GO" id="GO:0022857">
    <property type="term" value="F:transmembrane transporter activity"/>
    <property type="evidence" value="ECO:0007669"/>
    <property type="project" value="TreeGrafter"/>
</dbReference>
<keyword evidence="7" id="KW-0614">Plasmid</keyword>
<feature type="domain" description="ABC transporter" evidence="6">
    <location>
        <begin position="10"/>
        <end position="229"/>
    </location>
</feature>
<dbReference type="InterPro" id="IPR015854">
    <property type="entry name" value="ABC_transpr_LolD-like"/>
</dbReference>
<keyword evidence="3" id="KW-0547">Nucleotide-binding</keyword>
<dbReference type="CDD" id="cd03255">
    <property type="entry name" value="ABC_MJ0796_LolCDE_FtsE"/>
    <property type="match status" value="1"/>
</dbReference>
<dbReference type="SMART" id="SM00382">
    <property type="entry name" value="AAA"/>
    <property type="match status" value="1"/>
</dbReference>
<dbReference type="eggNOG" id="COG1136">
    <property type="taxonomic scope" value="Bacteria"/>
</dbReference>
<dbReference type="InterPro" id="IPR027417">
    <property type="entry name" value="P-loop_NTPase"/>
</dbReference>
<evidence type="ECO:0000256" key="3">
    <source>
        <dbReference type="ARBA" id="ARBA00022741"/>
    </source>
</evidence>
<dbReference type="Proteomes" id="UP000015480">
    <property type="component" value="Plasmid pAMI4"/>
</dbReference>
<evidence type="ECO:0000313" key="8">
    <source>
        <dbReference type="Proteomes" id="UP000015480"/>
    </source>
</evidence>
<dbReference type="InterPro" id="IPR003593">
    <property type="entry name" value="AAA+_ATPase"/>
</dbReference>
<evidence type="ECO:0000256" key="1">
    <source>
        <dbReference type="ARBA" id="ARBA00022448"/>
    </source>
</evidence>
<dbReference type="AlphaFoldDB" id="S5Y5F2"/>
<keyword evidence="2" id="KW-0472">Membrane</keyword>
<dbReference type="PATRIC" id="fig|1367847.3.peg.3897"/>
<name>S5Y5F2_PARAH</name>
<dbReference type="InterPro" id="IPR017871">
    <property type="entry name" value="ABC_transporter-like_CS"/>
</dbReference>
<dbReference type="SUPFAM" id="SSF52540">
    <property type="entry name" value="P-loop containing nucleoside triphosphate hydrolases"/>
    <property type="match status" value="1"/>
</dbReference>
<evidence type="ECO:0000256" key="5">
    <source>
        <dbReference type="ARBA" id="ARBA00038388"/>
    </source>
</evidence>
<dbReference type="KEGG" id="pami:JCM7686_pAMI4p255"/>
<protein>
    <submittedName>
        <fullName evidence="7">ABC transporter, ATP-binding protein</fullName>
    </submittedName>
</protein>
<proteinExistence type="inferred from homology"/>
<dbReference type="GO" id="GO:0005886">
    <property type="term" value="C:plasma membrane"/>
    <property type="evidence" value="ECO:0007669"/>
    <property type="project" value="TreeGrafter"/>
</dbReference>